<keyword evidence="3" id="KW-1185">Reference proteome</keyword>
<name>A0ABU3E6M1_9FLAO</name>
<dbReference type="InterPro" id="IPR027275">
    <property type="entry name" value="PRC-brl_dom"/>
</dbReference>
<dbReference type="SUPFAM" id="SSF50346">
    <property type="entry name" value="PRC-barrel domain"/>
    <property type="match status" value="1"/>
</dbReference>
<accession>A0ABU3E6M1</accession>
<evidence type="ECO:0000313" key="2">
    <source>
        <dbReference type="EMBL" id="MDT0691638.1"/>
    </source>
</evidence>
<reference evidence="2 3" key="1">
    <citation type="submission" date="2023-09" db="EMBL/GenBank/DDBJ databases">
        <authorList>
            <person name="Rey-Velasco X."/>
        </authorList>
    </citation>
    <scope>NUCLEOTIDE SEQUENCE [LARGE SCALE GENOMIC DNA]</scope>
    <source>
        <strain evidence="2 3">F188</strain>
    </source>
</reference>
<dbReference type="RefSeq" id="WP_311687265.1">
    <property type="nucleotide sequence ID" value="NZ_JAVRHM010000030.1"/>
</dbReference>
<organism evidence="2 3">
    <name type="scientific">Autumnicola patrickiae</name>
    <dbReference type="NCBI Taxonomy" id="3075591"/>
    <lineage>
        <taxon>Bacteria</taxon>
        <taxon>Pseudomonadati</taxon>
        <taxon>Bacteroidota</taxon>
        <taxon>Flavobacteriia</taxon>
        <taxon>Flavobacteriales</taxon>
        <taxon>Flavobacteriaceae</taxon>
        <taxon>Autumnicola</taxon>
    </lineage>
</organism>
<dbReference type="Proteomes" id="UP001261624">
    <property type="component" value="Unassembled WGS sequence"/>
</dbReference>
<gene>
    <name evidence="2" type="ORF">RM549_17735</name>
</gene>
<comment type="caution">
    <text evidence="2">The sequence shown here is derived from an EMBL/GenBank/DDBJ whole genome shotgun (WGS) entry which is preliminary data.</text>
</comment>
<dbReference type="Pfam" id="PF05239">
    <property type="entry name" value="PRC"/>
    <property type="match status" value="1"/>
</dbReference>
<evidence type="ECO:0000259" key="1">
    <source>
        <dbReference type="Pfam" id="PF05239"/>
    </source>
</evidence>
<dbReference type="EMBL" id="JAVRHM010000030">
    <property type="protein sequence ID" value="MDT0691638.1"/>
    <property type="molecule type" value="Genomic_DNA"/>
</dbReference>
<evidence type="ECO:0000313" key="3">
    <source>
        <dbReference type="Proteomes" id="UP001261624"/>
    </source>
</evidence>
<feature type="domain" description="PRC-barrel" evidence="1">
    <location>
        <begin position="15"/>
        <end position="82"/>
    </location>
</feature>
<proteinExistence type="predicted"/>
<protein>
    <submittedName>
        <fullName evidence="2">PRC-barrel domain-containing protein</fullName>
    </submittedName>
</protein>
<dbReference type="InterPro" id="IPR014747">
    <property type="entry name" value="Bac_photo_RC_H_C"/>
</dbReference>
<dbReference type="Gene3D" id="3.90.50.10">
    <property type="entry name" value="Photosynthetic Reaction Center, subunit H, domain 2"/>
    <property type="match status" value="1"/>
</dbReference>
<sequence>MEELKNSDYKIDDHFSRIYGRQVVDATGARVGKLKDFLFDKTQKRIRYLVLGLEISGKEDKDVLIPIGRAELNQQEQIIVIQEEVSFEELKTLPTYKNVKSLAIEDEKETLLIFSSKQKEEISYTPGNFYNQEGFNETTFFGSDEE</sequence>
<dbReference type="InterPro" id="IPR011033">
    <property type="entry name" value="PRC_barrel-like_sf"/>
</dbReference>